<evidence type="ECO:0000256" key="2">
    <source>
        <dbReference type="ARBA" id="ARBA00023015"/>
    </source>
</evidence>
<proteinExistence type="inferred from homology"/>
<dbReference type="InterPro" id="IPR014284">
    <property type="entry name" value="RNA_pol_sigma-70_dom"/>
</dbReference>
<sequence length="205" mass="23893">MILADITKRITYLLHLFSVNKPLITIDTIQDCKKGRRKGQQKLFDFFAGQMFNVCNRYMNNREEAEDMLSQGFTKVFKFMPDFEYRDLNSLRAWIKRIMVNECLMGLRKSVNFSLVSLSDHEEISYADHNLGKIEAEYIVRALNELPIGYKTILNLFAIEGYSHKEIAAMLGINEGTSRSQLNKARKMMKEKLDIESNQYGKRKV</sequence>
<feature type="domain" description="RNA polymerase sigma-70 region 2" evidence="5">
    <location>
        <begin position="49"/>
        <end position="109"/>
    </location>
</feature>
<dbReference type="Pfam" id="PF08281">
    <property type="entry name" value="Sigma70_r4_2"/>
    <property type="match status" value="1"/>
</dbReference>
<keyword evidence="3" id="KW-0731">Sigma factor</keyword>
<dbReference type="OrthoDB" id="1491902at2"/>
<dbReference type="InterPro" id="IPR036388">
    <property type="entry name" value="WH-like_DNA-bd_sf"/>
</dbReference>
<evidence type="ECO:0000259" key="6">
    <source>
        <dbReference type="Pfam" id="PF08281"/>
    </source>
</evidence>
<comment type="caution">
    <text evidence="7">The sequence shown here is derived from an EMBL/GenBank/DDBJ whole genome shotgun (WGS) entry which is preliminary data.</text>
</comment>
<dbReference type="Gene3D" id="1.10.1740.10">
    <property type="match status" value="1"/>
</dbReference>
<dbReference type="NCBIfam" id="TIGR02937">
    <property type="entry name" value="sigma70-ECF"/>
    <property type="match status" value="1"/>
</dbReference>
<keyword evidence="2" id="KW-0805">Transcription regulation</keyword>
<comment type="similarity">
    <text evidence="1">Belongs to the sigma-70 factor family. ECF subfamily.</text>
</comment>
<dbReference type="GO" id="GO:0016987">
    <property type="term" value="F:sigma factor activity"/>
    <property type="evidence" value="ECO:0007669"/>
    <property type="project" value="UniProtKB-KW"/>
</dbReference>
<evidence type="ECO:0000259" key="5">
    <source>
        <dbReference type="Pfam" id="PF04542"/>
    </source>
</evidence>
<feature type="domain" description="RNA polymerase sigma factor 70 region 4 type 2" evidence="6">
    <location>
        <begin position="137"/>
        <end position="189"/>
    </location>
</feature>
<gene>
    <name evidence="7" type="ORF">ATK78_1003</name>
</gene>
<dbReference type="Gene3D" id="1.10.10.10">
    <property type="entry name" value="Winged helix-like DNA-binding domain superfamily/Winged helix DNA-binding domain"/>
    <property type="match status" value="1"/>
</dbReference>
<dbReference type="PANTHER" id="PTHR43133:SF46">
    <property type="entry name" value="RNA POLYMERASE SIGMA-70 FACTOR ECF SUBFAMILY"/>
    <property type="match status" value="1"/>
</dbReference>
<protein>
    <submittedName>
        <fullName evidence="7">RNA polymerase sigma-70 factor (ECF subfamily)</fullName>
    </submittedName>
</protein>
<dbReference type="PANTHER" id="PTHR43133">
    <property type="entry name" value="RNA POLYMERASE ECF-TYPE SIGMA FACTO"/>
    <property type="match status" value="1"/>
</dbReference>
<keyword evidence="4" id="KW-0804">Transcription</keyword>
<evidence type="ECO:0000256" key="4">
    <source>
        <dbReference type="ARBA" id="ARBA00023163"/>
    </source>
</evidence>
<dbReference type="EMBL" id="SNYC01000003">
    <property type="protein sequence ID" value="TDQ11873.1"/>
    <property type="molecule type" value="Genomic_DNA"/>
</dbReference>
<dbReference type="CDD" id="cd06171">
    <property type="entry name" value="Sigma70_r4"/>
    <property type="match status" value="1"/>
</dbReference>
<dbReference type="AlphaFoldDB" id="A0A4V3D1N4"/>
<keyword evidence="8" id="KW-1185">Reference proteome</keyword>
<dbReference type="SUPFAM" id="SSF88946">
    <property type="entry name" value="Sigma2 domain of RNA polymerase sigma factors"/>
    <property type="match status" value="1"/>
</dbReference>
<evidence type="ECO:0000256" key="3">
    <source>
        <dbReference type="ARBA" id="ARBA00023082"/>
    </source>
</evidence>
<dbReference type="SUPFAM" id="SSF88659">
    <property type="entry name" value="Sigma3 and sigma4 domains of RNA polymerase sigma factors"/>
    <property type="match status" value="1"/>
</dbReference>
<evidence type="ECO:0000313" key="7">
    <source>
        <dbReference type="EMBL" id="TDQ11873.1"/>
    </source>
</evidence>
<dbReference type="GO" id="GO:0003677">
    <property type="term" value="F:DNA binding"/>
    <property type="evidence" value="ECO:0007669"/>
    <property type="project" value="InterPro"/>
</dbReference>
<dbReference type="InterPro" id="IPR039425">
    <property type="entry name" value="RNA_pol_sigma-70-like"/>
</dbReference>
<dbReference type="GO" id="GO:0006352">
    <property type="term" value="P:DNA-templated transcription initiation"/>
    <property type="evidence" value="ECO:0007669"/>
    <property type="project" value="InterPro"/>
</dbReference>
<reference evidence="7 8" key="1">
    <citation type="submission" date="2019-03" db="EMBL/GenBank/DDBJ databases">
        <title>Genomic Encyclopedia of Archaeal and Bacterial Type Strains, Phase II (KMG-II): from individual species to whole genera.</title>
        <authorList>
            <person name="Goeker M."/>
        </authorList>
    </citation>
    <scope>NUCLEOTIDE SEQUENCE [LARGE SCALE GENOMIC DNA]</scope>
    <source>
        <strain evidence="7 8">DSM 19035</strain>
    </source>
</reference>
<dbReference type="InterPro" id="IPR013249">
    <property type="entry name" value="RNA_pol_sigma70_r4_t2"/>
</dbReference>
<dbReference type="Proteomes" id="UP000295620">
    <property type="component" value="Unassembled WGS sequence"/>
</dbReference>
<dbReference type="Pfam" id="PF04542">
    <property type="entry name" value="Sigma70_r2"/>
    <property type="match status" value="1"/>
</dbReference>
<evidence type="ECO:0000256" key="1">
    <source>
        <dbReference type="ARBA" id="ARBA00010641"/>
    </source>
</evidence>
<dbReference type="InterPro" id="IPR007627">
    <property type="entry name" value="RNA_pol_sigma70_r2"/>
</dbReference>
<organism evidence="7 8">
    <name type="scientific">Pedobacter metabolipauper</name>
    <dbReference type="NCBI Taxonomy" id="425513"/>
    <lineage>
        <taxon>Bacteria</taxon>
        <taxon>Pseudomonadati</taxon>
        <taxon>Bacteroidota</taxon>
        <taxon>Sphingobacteriia</taxon>
        <taxon>Sphingobacteriales</taxon>
        <taxon>Sphingobacteriaceae</taxon>
        <taxon>Pedobacter</taxon>
    </lineage>
</organism>
<name>A0A4V3D1N4_9SPHI</name>
<evidence type="ECO:0000313" key="8">
    <source>
        <dbReference type="Proteomes" id="UP000295620"/>
    </source>
</evidence>
<accession>A0A4V3D1N4</accession>
<dbReference type="InterPro" id="IPR013325">
    <property type="entry name" value="RNA_pol_sigma_r2"/>
</dbReference>
<dbReference type="InterPro" id="IPR013324">
    <property type="entry name" value="RNA_pol_sigma_r3/r4-like"/>
</dbReference>